<dbReference type="RefSeq" id="WP_209027312.1">
    <property type="nucleotide sequence ID" value="NZ_CP072455.1"/>
</dbReference>
<organism evidence="1 2">
    <name type="scientific">Xenorhabdus budapestensis</name>
    <dbReference type="NCBI Taxonomy" id="290110"/>
    <lineage>
        <taxon>Bacteria</taxon>
        <taxon>Pseudomonadati</taxon>
        <taxon>Pseudomonadota</taxon>
        <taxon>Gammaproteobacteria</taxon>
        <taxon>Enterobacterales</taxon>
        <taxon>Morganellaceae</taxon>
        <taxon>Xenorhabdus</taxon>
    </lineage>
</organism>
<protein>
    <recommendedName>
        <fullName evidence="3">T3SS secreted effector EspK</fullName>
    </recommendedName>
</protein>
<evidence type="ECO:0000313" key="1">
    <source>
        <dbReference type="EMBL" id="QTL39449.1"/>
    </source>
</evidence>
<sequence length="251" mass="30287">MPFFRPFRENFYKGDLIYGLTDSRKKYVNESKNFLIAKHCNDEALYPPIFIDNYLTPAELNHMKNFMKNYQGKNKKNNWINNEEKSSFQNRAEEYSRRYWYEKPKKQEDEDKYNHYKRDFFNHLKSHHKYRTVTENINEYNKIDIGRKCKGGLSWASIVNGNLPHDMHIHFILDGINMDTVVYKHDKNITGKELRWLFRHREYPNVAKKIQFWLNDTPTTPPWEGTGSTLWKNYVCQDDYSETLSLLFNAL</sequence>
<name>A0ABX7VF84_XENBU</name>
<dbReference type="EMBL" id="CP072455">
    <property type="protein sequence ID" value="QTL39449.1"/>
    <property type="molecule type" value="Genomic_DNA"/>
</dbReference>
<reference evidence="1 2" key="1">
    <citation type="submission" date="2021-03" db="EMBL/GenBank/DDBJ databases">
        <title>Complete Genome Sequence Data of Xenorhabdus budapestensis strain C72, a Candidate Biological Control Agent, from China.</title>
        <authorList>
            <person name="LI B."/>
            <person name="WANG S."/>
            <person name="QIU D."/>
        </authorList>
    </citation>
    <scope>NUCLEOTIDE SEQUENCE [LARGE SCALE GENOMIC DNA]</scope>
    <source>
        <strain evidence="1 2">C-7-2</strain>
    </source>
</reference>
<evidence type="ECO:0008006" key="3">
    <source>
        <dbReference type="Google" id="ProtNLM"/>
    </source>
</evidence>
<keyword evidence="2" id="KW-1185">Reference proteome</keyword>
<accession>A0ABX7VF84</accession>
<dbReference type="Proteomes" id="UP000665047">
    <property type="component" value="Chromosome"/>
</dbReference>
<gene>
    <name evidence="1" type="ORF">HGO23_16850</name>
</gene>
<proteinExistence type="predicted"/>
<evidence type="ECO:0000313" key="2">
    <source>
        <dbReference type="Proteomes" id="UP000665047"/>
    </source>
</evidence>